<feature type="transmembrane region" description="Helical" evidence="2">
    <location>
        <begin position="338"/>
        <end position="358"/>
    </location>
</feature>
<evidence type="ECO:0000313" key="4">
    <source>
        <dbReference type="Proteomes" id="UP000192468"/>
    </source>
</evidence>
<evidence type="ECO:0000256" key="2">
    <source>
        <dbReference type="SAM" id="Phobius"/>
    </source>
</evidence>
<feature type="transmembrane region" description="Helical" evidence="2">
    <location>
        <begin position="7"/>
        <end position="31"/>
    </location>
</feature>
<keyword evidence="2" id="KW-0812">Transmembrane</keyword>
<keyword evidence="2" id="KW-0472">Membrane</keyword>
<proteinExistence type="predicted"/>
<dbReference type="GO" id="GO:0022857">
    <property type="term" value="F:transmembrane transporter activity"/>
    <property type="evidence" value="ECO:0007669"/>
    <property type="project" value="InterPro"/>
</dbReference>
<dbReference type="AlphaFoldDB" id="A0A1W1XWT4"/>
<dbReference type="Gene3D" id="1.20.1250.20">
    <property type="entry name" value="MFS general substrate transporter like domains"/>
    <property type="match status" value="1"/>
</dbReference>
<gene>
    <name evidence="3" type="ORF">SAMN02745134_03368</name>
</gene>
<protein>
    <submittedName>
        <fullName evidence="3">MFS transporter, YQGE family, putative transporter</fullName>
    </submittedName>
</protein>
<feature type="transmembrane region" description="Helical" evidence="2">
    <location>
        <begin position="69"/>
        <end position="88"/>
    </location>
</feature>
<dbReference type="PANTHER" id="PTHR23526">
    <property type="entry name" value="INTEGRAL MEMBRANE TRANSPORT PROTEIN-RELATED"/>
    <property type="match status" value="1"/>
</dbReference>
<feature type="transmembrane region" description="Helical" evidence="2">
    <location>
        <begin position="238"/>
        <end position="258"/>
    </location>
</feature>
<feature type="transmembrane region" description="Helical" evidence="2">
    <location>
        <begin position="160"/>
        <end position="183"/>
    </location>
</feature>
<reference evidence="3 4" key="1">
    <citation type="submission" date="2017-04" db="EMBL/GenBank/DDBJ databases">
        <authorList>
            <person name="Afonso C.L."/>
            <person name="Miller P.J."/>
            <person name="Scott M.A."/>
            <person name="Spackman E."/>
            <person name="Goraichik I."/>
            <person name="Dimitrov K.M."/>
            <person name="Suarez D.L."/>
            <person name="Swayne D.E."/>
        </authorList>
    </citation>
    <scope>NUCLEOTIDE SEQUENCE [LARGE SCALE GENOMIC DNA]</scope>
    <source>
        <strain evidence="3 4">DSM 12555</strain>
    </source>
</reference>
<dbReference type="GO" id="GO:0005886">
    <property type="term" value="C:plasma membrane"/>
    <property type="evidence" value="ECO:0007669"/>
    <property type="project" value="UniProtKB-SubCell"/>
</dbReference>
<comment type="subcellular location">
    <subcellularLocation>
        <location evidence="1">Cell membrane</location>
        <topology evidence="1">Multi-pass membrane protein</topology>
    </subcellularLocation>
</comment>
<dbReference type="InterPro" id="IPR036259">
    <property type="entry name" value="MFS_trans_sf"/>
</dbReference>
<sequence>MCRNAKLLLVVSSLFAFSMGLSNIFVNIFFWRETKDFIVIALYNLIINITTPVTFILAGMLSKKKNGIWSLRLGLLIYALFFALILYIGNRGNVYIYLLGLISGIAAGFYWLPFNVLCFDFTSVDNRDTFNGLNGGFSGVSTIIGPITAAYIISRFTGLIGYRIVFAMTCGIFLILILVSSIFKCENYSDKIDYKVALGNGNEDWRIIRKSTFFWGFRDSVMGFLINIIAIEVFKKEIILGAFALVAALIVSISYVLVQKIIKPPYRKSAILFGTIGAFISVLPLVIKINFNTLFAYGVIDSFCLPFFMIQLSSATFNIIDGQQDKHRRIEYMINRDIVLNGGRAISVSILIILVLLFKNMYILKFYLMFLGVIPLISGHFLRRVKRVL</sequence>
<feature type="transmembrane region" description="Helical" evidence="2">
    <location>
        <begin position="37"/>
        <end position="57"/>
    </location>
</feature>
<dbReference type="EMBL" id="FWXH01000021">
    <property type="protein sequence ID" value="SMC27991.1"/>
    <property type="molecule type" value="Genomic_DNA"/>
</dbReference>
<feature type="transmembrane region" description="Helical" evidence="2">
    <location>
        <begin position="94"/>
        <end position="112"/>
    </location>
</feature>
<feature type="transmembrane region" description="Helical" evidence="2">
    <location>
        <begin position="213"/>
        <end position="232"/>
    </location>
</feature>
<dbReference type="Pfam" id="PF07690">
    <property type="entry name" value="MFS_1"/>
    <property type="match status" value="1"/>
</dbReference>
<feature type="transmembrane region" description="Helical" evidence="2">
    <location>
        <begin position="270"/>
        <end position="289"/>
    </location>
</feature>
<organism evidence="3 4">
    <name type="scientific">Clostridium acidisoli DSM 12555</name>
    <dbReference type="NCBI Taxonomy" id="1121291"/>
    <lineage>
        <taxon>Bacteria</taxon>
        <taxon>Bacillati</taxon>
        <taxon>Bacillota</taxon>
        <taxon>Clostridia</taxon>
        <taxon>Eubacteriales</taxon>
        <taxon>Clostridiaceae</taxon>
        <taxon>Clostridium</taxon>
    </lineage>
</organism>
<feature type="transmembrane region" description="Helical" evidence="2">
    <location>
        <begin position="295"/>
        <end position="317"/>
    </location>
</feature>
<dbReference type="SUPFAM" id="SSF103473">
    <property type="entry name" value="MFS general substrate transporter"/>
    <property type="match status" value="1"/>
</dbReference>
<feature type="transmembrane region" description="Helical" evidence="2">
    <location>
        <begin position="133"/>
        <end position="154"/>
    </location>
</feature>
<keyword evidence="2" id="KW-1133">Transmembrane helix</keyword>
<dbReference type="RefSeq" id="WP_084117378.1">
    <property type="nucleotide sequence ID" value="NZ_FWXH01000021.1"/>
</dbReference>
<dbReference type="InterPro" id="IPR052528">
    <property type="entry name" value="Sugar_transport-like"/>
</dbReference>
<dbReference type="PANTHER" id="PTHR23526:SF2">
    <property type="entry name" value="MAJOR FACILITATOR SUPERFAMILY (MFS) PROFILE DOMAIN-CONTAINING PROTEIN"/>
    <property type="match status" value="1"/>
</dbReference>
<evidence type="ECO:0000256" key="1">
    <source>
        <dbReference type="ARBA" id="ARBA00004651"/>
    </source>
</evidence>
<dbReference type="InterPro" id="IPR011701">
    <property type="entry name" value="MFS"/>
</dbReference>
<dbReference type="Proteomes" id="UP000192468">
    <property type="component" value="Unassembled WGS sequence"/>
</dbReference>
<feature type="transmembrane region" description="Helical" evidence="2">
    <location>
        <begin position="364"/>
        <end position="382"/>
    </location>
</feature>
<evidence type="ECO:0000313" key="3">
    <source>
        <dbReference type="EMBL" id="SMC27991.1"/>
    </source>
</evidence>
<name>A0A1W1XWT4_9CLOT</name>
<keyword evidence="4" id="KW-1185">Reference proteome</keyword>
<accession>A0A1W1XWT4</accession>
<dbReference type="STRING" id="1121291.SAMN02745134_03368"/>
<dbReference type="OrthoDB" id="102502at2"/>